<sequence>MSSLINLFRRKLITLIGVVGFTAMMSSTVSAIGQSPEEITARIAPVGKVCIVGEECEVASAAAVASSDGPRSGEAIYKQFCTACHSIGVAGAPKLGDAGAWAPRVAKGFDSLMSNAINGLNAMPPRGTCTTCSDEEIQGAIEYMTENSQ</sequence>
<keyword evidence="9" id="KW-1185">Reference proteome</keyword>
<evidence type="ECO:0000313" key="8">
    <source>
        <dbReference type="EMBL" id="TDR13180.1"/>
    </source>
</evidence>
<dbReference type="Proteomes" id="UP000295729">
    <property type="component" value="Unassembled WGS sequence"/>
</dbReference>
<evidence type="ECO:0000256" key="6">
    <source>
        <dbReference type="PROSITE-ProRule" id="PRU00433"/>
    </source>
</evidence>
<name>A0A4R6X6T0_9GAMM</name>
<feature type="domain" description="Cytochrome c" evidence="7">
    <location>
        <begin position="68"/>
        <end position="148"/>
    </location>
</feature>
<evidence type="ECO:0000256" key="2">
    <source>
        <dbReference type="ARBA" id="ARBA00022617"/>
    </source>
</evidence>
<dbReference type="EMBL" id="SNZA01000003">
    <property type="protein sequence ID" value="TDR13180.1"/>
    <property type="molecule type" value="Genomic_DNA"/>
</dbReference>
<evidence type="ECO:0000256" key="3">
    <source>
        <dbReference type="ARBA" id="ARBA00022723"/>
    </source>
</evidence>
<keyword evidence="5 6" id="KW-0408">Iron</keyword>
<dbReference type="PANTHER" id="PTHR40942:SF2">
    <property type="entry name" value="CYTOCHROME-RELATED"/>
    <property type="match status" value="1"/>
</dbReference>
<dbReference type="InterPro" id="IPR036909">
    <property type="entry name" value="Cyt_c-like_dom_sf"/>
</dbReference>
<dbReference type="InterPro" id="IPR009056">
    <property type="entry name" value="Cyt_c-like_dom"/>
</dbReference>
<reference evidence="8 9" key="1">
    <citation type="submission" date="2019-03" db="EMBL/GenBank/DDBJ databases">
        <title>Genomic Encyclopedia of Type Strains, Phase IV (KMG-IV): sequencing the most valuable type-strain genomes for metagenomic binning, comparative biology and taxonomic classification.</title>
        <authorList>
            <person name="Goeker M."/>
        </authorList>
    </citation>
    <scope>NUCLEOTIDE SEQUENCE [LARGE SCALE GENOMIC DNA]</scope>
    <source>
        <strain evidence="8 9">DSM 5604</strain>
    </source>
</reference>
<proteinExistence type="predicted"/>
<keyword evidence="4" id="KW-0249">Electron transport</keyword>
<evidence type="ECO:0000313" key="9">
    <source>
        <dbReference type="Proteomes" id="UP000295729"/>
    </source>
</evidence>
<dbReference type="Pfam" id="PF13442">
    <property type="entry name" value="Cytochrome_CBB3"/>
    <property type="match status" value="1"/>
</dbReference>
<dbReference type="GO" id="GO:0009055">
    <property type="term" value="F:electron transfer activity"/>
    <property type="evidence" value="ECO:0007669"/>
    <property type="project" value="InterPro"/>
</dbReference>
<protein>
    <submittedName>
        <fullName evidence="8">Cytochrome c5</fullName>
    </submittedName>
</protein>
<dbReference type="PANTHER" id="PTHR40942">
    <property type="match status" value="1"/>
</dbReference>
<dbReference type="SUPFAM" id="SSF46626">
    <property type="entry name" value="Cytochrome c"/>
    <property type="match status" value="1"/>
</dbReference>
<dbReference type="RefSeq" id="WP_244936989.1">
    <property type="nucleotide sequence ID" value="NZ_SNZA01000003.1"/>
</dbReference>
<evidence type="ECO:0000256" key="1">
    <source>
        <dbReference type="ARBA" id="ARBA00022448"/>
    </source>
</evidence>
<dbReference type="Gene3D" id="1.10.760.10">
    <property type="entry name" value="Cytochrome c-like domain"/>
    <property type="match status" value="1"/>
</dbReference>
<dbReference type="GO" id="GO:0020037">
    <property type="term" value="F:heme binding"/>
    <property type="evidence" value="ECO:0007669"/>
    <property type="project" value="InterPro"/>
</dbReference>
<keyword evidence="3 6" id="KW-0479">Metal-binding</keyword>
<dbReference type="GO" id="GO:0005506">
    <property type="term" value="F:iron ion binding"/>
    <property type="evidence" value="ECO:0007669"/>
    <property type="project" value="InterPro"/>
</dbReference>
<dbReference type="InterPro" id="IPR002323">
    <property type="entry name" value="Cyt_CIE"/>
</dbReference>
<evidence type="ECO:0000256" key="4">
    <source>
        <dbReference type="ARBA" id="ARBA00022982"/>
    </source>
</evidence>
<dbReference type="PRINTS" id="PR00607">
    <property type="entry name" value="CYTCHROMECIE"/>
</dbReference>
<comment type="caution">
    <text evidence="8">The sequence shown here is derived from an EMBL/GenBank/DDBJ whole genome shotgun (WGS) entry which is preliminary data.</text>
</comment>
<keyword evidence="1" id="KW-0813">Transport</keyword>
<dbReference type="PROSITE" id="PS51007">
    <property type="entry name" value="CYTC"/>
    <property type="match status" value="1"/>
</dbReference>
<gene>
    <name evidence="8" type="ORF">C8D85_2054</name>
</gene>
<evidence type="ECO:0000256" key="5">
    <source>
        <dbReference type="ARBA" id="ARBA00023004"/>
    </source>
</evidence>
<dbReference type="AlphaFoldDB" id="A0A4R6X6T0"/>
<accession>A0A4R6X6T0</accession>
<keyword evidence="2 6" id="KW-0349">Heme</keyword>
<evidence type="ECO:0000259" key="7">
    <source>
        <dbReference type="PROSITE" id="PS51007"/>
    </source>
</evidence>
<organism evidence="8 9">
    <name type="scientific">Marinomonas communis</name>
    <dbReference type="NCBI Taxonomy" id="28254"/>
    <lineage>
        <taxon>Bacteria</taxon>
        <taxon>Pseudomonadati</taxon>
        <taxon>Pseudomonadota</taxon>
        <taxon>Gammaproteobacteria</taxon>
        <taxon>Oceanospirillales</taxon>
        <taxon>Oceanospirillaceae</taxon>
        <taxon>Marinomonas</taxon>
    </lineage>
</organism>